<gene>
    <name evidence="1" type="ORF">SAMN05444580_12351</name>
</gene>
<organism evidence="1 2">
    <name type="scientific">Rhodococcus tukisamuensis</name>
    <dbReference type="NCBI Taxonomy" id="168276"/>
    <lineage>
        <taxon>Bacteria</taxon>
        <taxon>Bacillati</taxon>
        <taxon>Actinomycetota</taxon>
        <taxon>Actinomycetes</taxon>
        <taxon>Mycobacteriales</taxon>
        <taxon>Nocardiaceae</taxon>
        <taxon>Rhodococcus</taxon>
    </lineage>
</organism>
<name>A0A1G7EDL8_9NOCA</name>
<dbReference type="RefSeq" id="WP_174556672.1">
    <property type="nucleotide sequence ID" value="NZ_FNAB01000023.1"/>
</dbReference>
<proteinExistence type="predicted"/>
<evidence type="ECO:0000313" key="1">
    <source>
        <dbReference type="EMBL" id="SDE61566.1"/>
    </source>
</evidence>
<protein>
    <submittedName>
        <fullName evidence="1">Uncharacterized protein</fullName>
    </submittedName>
</protein>
<sequence>MEHRAHPAELCGSSDPTQIARSYDEDTAHWLGALVADHDPNGVLHVGQVMREPV</sequence>
<dbReference type="EMBL" id="FNAB01000023">
    <property type="protein sequence ID" value="SDE61566.1"/>
    <property type="molecule type" value="Genomic_DNA"/>
</dbReference>
<evidence type="ECO:0000313" key="2">
    <source>
        <dbReference type="Proteomes" id="UP000199417"/>
    </source>
</evidence>
<dbReference type="AlphaFoldDB" id="A0A1G7EDL8"/>
<accession>A0A1G7EDL8</accession>
<reference evidence="1 2" key="1">
    <citation type="submission" date="2016-10" db="EMBL/GenBank/DDBJ databases">
        <authorList>
            <person name="de Groot N.N."/>
        </authorList>
    </citation>
    <scope>NUCLEOTIDE SEQUENCE [LARGE SCALE GENOMIC DNA]</scope>
    <source>
        <strain evidence="1 2">JCM 11308</strain>
    </source>
</reference>
<dbReference type="Proteomes" id="UP000199417">
    <property type="component" value="Unassembled WGS sequence"/>
</dbReference>
<keyword evidence="2" id="KW-1185">Reference proteome</keyword>